<reference evidence="2" key="1">
    <citation type="submission" date="2016-11" db="EMBL/GenBank/DDBJ databases">
        <authorList>
            <person name="Varghese N."/>
            <person name="Submissions S."/>
        </authorList>
    </citation>
    <scope>NUCLEOTIDE SEQUENCE [LARGE SCALE GENOMIC DNA]</scope>
    <source>
        <strain evidence="2">DX253</strain>
    </source>
</reference>
<sequence>MPHRDSDYTPLSPMATEALTHLRTRFGSSESFTYEQAGRVLREHDIESVLVDDLLETLLLRGYLYEVGDNLRITD</sequence>
<accession>A0A1M6ZJU4</accession>
<name>A0A1M6ZJU4_HALPU</name>
<dbReference type="AlphaFoldDB" id="A0A1M6ZJU4"/>
<evidence type="ECO:0000313" key="2">
    <source>
        <dbReference type="Proteomes" id="UP000184203"/>
    </source>
</evidence>
<protein>
    <submittedName>
        <fullName evidence="1">YD repeat-containing protein</fullName>
    </submittedName>
</protein>
<dbReference type="Proteomes" id="UP000184203">
    <property type="component" value="Unassembled WGS sequence"/>
</dbReference>
<dbReference type="NCBIfam" id="TIGR01643">
    <property type="entry name" value="YD_repeat_2x"/>
    <property type="match status" value="1"/>
</dbReference>
<proteinExistence type="predicted"/>
<gene>
    <name evidence="1" type="ORF">SAMN05444342_3468</name>
</gene>
<evidence type="ECO:0000313" key="1">
    <source>
        <dbReference type="EMBL" id="SHL30613.1"/>
    </source>
</evidence>
<dbReference type="InterPro" id="IPR006530">
    <property type="entry name" value="YD"/>
</dbReference>
<keyword evidence="2" id="KW-1185">Reference proteome</keyword>
<organism evidence="1 2">
    <name type="scientific">Haladaptatus paucihalophilus DX253</name>
    <dbReference type="NCBI Taxonomy" id="797209"/>
    <lineage>
        <taxon>Archaea</taxon>
        <taxon>Methanobacteriati</taxon>
        <taxon>Methanobacteriota</taxon>
        <taxon>Stenosarchaea group</taxon>
        <taxon>Halobacteria</taxon>
        <taxon>Halobacteriales</taxon>
        <taxon>Haladaptataceae</taxon>
        <taxon>Haladaptatus</taxon>
    </lineage>
</organism>
<dbReference type="EMBL" id="FRAN01000006">
    <property type="protein sequence ID" value="SHL30613.1"/>
    <property type="molecule type" value="Genomic_DNA"/>
</dbReference>